<name>A0A0A9X8P3_LYGHE</name>
<keyword evidence="2" id="KW-0472">Membrane</keyword>
<dbReference type="EMBL" id="GBRD01015724">
    <property type="protein sequence ID" value="JAG50102.1"/>
    <property type="molecule type" value="Transcribed_RNA"/>
</dbReference>
<dbReference type="Pfam" id="PF15188">
    <property type="entry name" value="CCDC-167"/>
    <property type="match status" value="1"/>
</dbReference>
<gene>
    <name evidence="3" type="ORF">CM83_19534</name>
    <name evidence="5" type="ORF">g.50419</name>
</gene>
<reference evidence="5" key="4">
    <citation type="journal article" date="2016" name="Gigascience">
        <title>De novo construction of an expanded transcriptome assembly for the western tarnished plant bug, Lygus hesperus.</title>
        <authorList>
            <person name="Tassone E.E."/>
            <person name="Geib S.M."/>
            <person name="Hall B."/>
            <person name="Fabrick J.A."/>
            <person name="Brent C.S."/>
            <person name="Hull J.J."/>
        </authorList>
    </citation>
    <scope>NUCLEOTIDE SEQUENCE</scope>
</reference>
<feature type="coiled-coil region" evidence="1">
    <location>
        <begin position="13"/>
        <end position="51"/>
    </location>
</feature>
<sequence>MANKHVVSYLKEVSKTQREVDTQLERIEDLRKRLRSRTELTEEESDLLETELEDIKKGVLENEAKLKTYYGENRMSFMFAVMLMFLSFLFYGVYLMIYGHKK</sequence>
<keyword evidence="2" id="KW-0812">Transmembrane</keyword>
<organism evidence="3">
    <name type="scientific">Lygus hesperus</name>
    <name type="common">Western plant bug</name>
    <dbReference type="NCBI Taxonomy" id="30085"/>
    <lineage>
        <taxon>Eukaryota</taxon>
        <taxon>Metazoa</taxon>
        <taxon>Ecdysozoa</taxon>
        <taxon>Arthropoda</taxon>
        <taxon>Hexapoda</taxon>
        <taxon>Insecta</taxon>
        <taxon>Pterygota</taxon>
        <taxon>Neoptera</taxon>
        <taxon>Paraneoptera</taxon>
        <taxon>Hemiptera</taxon>
        <taxon>Heteroptera</taxon>
        <taxon>Panheteroptera</taxon>
        <taxon>Cimicomorpha</taxon>
        <taxon>Miridae</taxon>
        <taxon>Mirini</taxon>
        <taxon>Lygus</taxon>
    </lineage>
</organism>
<dbReference type="InterPro" id="IPR028194">
    <property type="entry name" value="CC167"/>
</dbReference>
<accession>A0A0A9X8P3</accession>
<dbReference type="EMBL" id="GDHC01004015">
    <property type="protein sequence ID" value="JAQ14614.1"/>
    <property type="molecule type" value="Transcribed_RNA"/>
</dbReference>
<keyword evidence="2" id="KW-1133">Transmembrane helix</keyword>
<reference evidence="3" key="1">
    <citation type="journal article" date="2014" name="PLoS ONE">
        <title>Transcriptome-Based Identification of ABC Transporters in the Western Tarnished Plant Bug Lygus hesperus.</title>
        <authorList>
            <person name="Hull J.J."/>
            <person name="Chaney K."/>
            <person name="Geib S.M."/>
            <person name="Fabrick J.A."/>
            <person name="Brent C.S."/>
            <person name="Walsh D."/>
            <person name="Lavine L.C."/>
        </authorList>
    </citation>
    <scope>NUCLEOTIDE SEQUENCE</scope>
</reference>
<evidence type="ECO:0000313" key="3">
    <source>
        <dbReference type="EMBL" id="JAG15148.1"/>
    </source>
</evidence>
<evidence type="ECO:0000256" key="1">
    <source>
        <dbReference type="SAM" id="Coils"/>
    </source>
</evidence>
<evidence type="ECO:0000256" key="2">
    <source>
        <dbReference type="SAM" id="Phobius"/>
    </source>
</evidence>
<keyword evidence="1" id="KW-0175">Coiled coil</keyword>
<reference evidence="4" key="3">
    <citation type="submission" date="2014-09" db="EMBL/GenBank/DDBJ databases">
        <authorList>
            <person name="Magalhaes I.L.F."/>
            <person name="Oliveira U."/>
            <person name="Santos F.R."/>
            <person name="Vidigal T.H.D.A."/>
            <person name="Brescovit A.D."/>
            <person name="Santos A.J."/>
        </authorList>
    </citation>
    <scope>NUCLEOTIDE SEQUENCE</scope>
</reference>
<dbReference type="EMBL" id="GBHO01028456">
    <property type="protein sequence ID" value="JAG15148.1"/>
    <property type="molecule type" value="Transcribed_RNA"/>
</dbReference>
<evidence type="ECO:0000313" key="5">
    <source>
        <dbReference type="EMBL" id="JAQ14614.1"/>
    </source>
</evidence>
<protein>
    <submittedName>
        <fullName evidence="3">Uncharacterized protein</fullName>
    </submittedName>
</protein>
<reference evidence="3" key="2">
    <citation type="submission" date="2014-07" db="EMBL/GenBank/DDBJ databases">
        <authorList>
            <person name="Hull J."/>
        </authorList>
    </citation>
    <scope>NUCLEOTIDE SEQUENCE</scope>
</reference>
<proteinExistence type="predicted"/>
<feature type="transmembrane region" description="Helical" evidence="2">
    <location>
        <begin position="75"/>
        <end position="97"/>
    </location>
</feature>
<dbReference type="AlphaFoldDB" id="A0A0A9X8P3"/>
<evidence type="ECO:0000313" key="4">
    <source>
        <dbReference type="EMBL" id="JAG50102.1"/>
    </source>
</evidence>